<evidence type="ECO:0000313" key="12">
    <source>
        <dbReference type="EMBL" id="OSS47209.1"/>
    </source>
</evidence>
<dbReference type="EMBL" id="KZ107849">
    <property type="protein sequence ID" value="OSS47209.1"/>
    <property type="molecule type" value="Genomic_DNA"/>
</dbReference>
<keyword evidence="5 10" id="KW-0963">Cytoplasm</keyword>
<comment type="similarity">
    <text evidence="4 10">Belongs to the PTPA-type PPIase family.</text>
</comment>
<dbReference type="AlphaFoldDB" id="A0A1Y2LUE6"/>
<reference evidence="12 13" key="1">
    <citation type="journal article" date="2017" name="Genome Announc.">
        <title>Genome sequence of the saprophytic ascomycete Epicoccum nigrum ICMP 19927 strain isolated from New Zealand.</title>
        <authorList>
            <person name="Fokin M."/>
            <person name="Fleetwood D."/>
            <person name="Weir B.S."/>
            <person name="Villas-Boas S.G."/>
        </authorList>
    </citation>
    <scope>NUCLEOTIDE SEQUENCE [LARGE SCALE GENOMIC DNA]</scope>
    <source>
        <strain evidence="12 13">ICMP 19927</strain>
    </source>
</reference>
<evidence type="ECO:0000256" key="8">
    <source>
        <dbReference type="ARBA" id="ARBA00023242"/>
    </source>
</evidence>
<evidence type="ECO:0000256" key="3">
    <source>
        <dbReference type="ARBA" id="ARBA00004496"/>
    </source>
</evidence>
<gene>
    <name evidence="12" type="ORF">B5807_09787</name>
</gene>
<dbReference type="PANTHER" id="PTHR10012:SF3">
    <property type="entry name" value="SERINE_THREONINE-PROTEIN PHOSPHATASE 2A ACTIVATOR 1"/>
    <property type="match status" value="1"/>
</dbReference>
<evidence type="ECO:0000256" key="6">
    <source>
        <dbReference type="ARBA" id="ARBA00023110"/>
    </source>
</evidence>
<comment type="catalytic activity">
    <reaction evidence="1 10">
        <text>[protein]-peptidylproline (omega=180) = [protein]-peptidylproline (omega=0)</text>
        <dbReference type="Rhea" id="RHEA:16237"/>
        <dbReference type="Rhea" id="RHEA-COMP:10747"/>
        <dbReference type="Rhea" id="RHEA-COMP:10748"/>
        <dbReference type="ChEBI" id="CHEBI:83833"/>
        <dbReference type="ChEBI" id="CHEBI:83834"/>
        <dbReference type="EC" id="5.2.1.8"/>
    </reaction>
</comment>
<dbReference type="EC" id="5.2.1.8" evidence="10"/>
<keyword evidence="7 10" id="KW-0413">Isomerase</keyword>
<evidence type="ECO:0000256" key="5">
    <source>
        <dbReference type="ARBA" id="ARBA00022490"/>
    </source>
</evidence>
<keyword evidence="8" id="KW-0539">Nucleus</keyword>
<dbReference type="STRING" id="105696.A0A1Y2LUE6"/>
<sequence>MTQSSQSTPSLTVLDRTKGHAFLNPKKCINDGDDVTFFLGSKAYADIMTFLFQLNTSMIPRKLQNKEQGKASVKEWTLQDPDVPHPPVVQSLAKLLEALTSIIDEAPPDTGPRRFGNVSFRTWYDIVRERAPALLDQYLPTEVLAYTSTSGISAKSELEAYFIGSFGSSQRLDYGTGHELSFLAFLGCLWKLGAFPASHDGDQERSIVLGVVEPYLVLIRRLILTYTLEPAGSHGVWGLDDHSFVSYIFGSAQFSPAISSPADIAAEGSLANAPNPADVAKLPAVQRERSRNMYFSAIGFIYDVKKGPFWEHSPILYDVSGVKAGWAKINKGMIKMYNAEVLSKFPVVQHFPFGSLFAWTPDPSATAIAASVHTASQPKAVTPSNSAPTARQTGPQPPLRDPLASTGEQGMRAPTSMSRPLRDPLANGAGGMPMTAAPWAKEKAAGPDVPAGPNQPTRAPWASSTRAPPPPPGGNATRLPLPGAGTAAPWARGAGAGVSPAGADAGQPSTRAPWADRKQ</sequence>
<organism evidence="12 13">
    <name type="scientific">Epicoccum nigrum</name>
    <name type="common">Soil fungus</name>
    <name type="synonym">Epicoccum purpurascens</name>
    <dbReference type="NCBI Taxonomy" id="105696"/>
    <lineage>
        <taxon>Eukaryota</taxon>
        <taxon>Fungi</taxon>
        <taxon>Dikarya</taxon>
        <taxon>Ascomycota</taxon>
        <taxon>Pezizomycotina</taxon>
        <taxon>Dothideomycetes</taxon>
        <taxon>Pleosporomycetidae</taxon>
        <taxon>Pleosporales</taxon>
        <taxon>Pleosporineae</taxon>
        <taxon>Didymellaceae</taxon>
        <taxon>Epicoccum</taxon>
    </lineage>
</organism>
<evidence type="ECO:0000256" key="11">
    <source>
        <dbReference type="SAM" id="MobiDB-lite"/>
    </source>
</evidence>
<keyword evidence="13" id="KW-1185">Reference proteome</keyword>
<dbReference type="InterPro" id="IPR043170">
    <property type="entry name" value="PTPA_C_lid"/>
</dbReference>
<keyword evidence="6 10" id="KW-0697">Rotamase</keyword>
<feature type="compositionally biased region" description="Polar residues" evidence="11">
    <location>
        <begin position="376"/>
        <end position="394"/>
    </location>
</feature>
<evidence type="ECO:0000256" key="10">
    <source>
        <dbReference type="RuleBase" id="RU361210"/>
    </source>
</evidence>
<dbReference type="PANTHER" id="PTHR10012">
    <property type="entry name" value="SERINE/THREONINE-PROTEIN PHOSPHATASE 2A REGULATORY SUBUNIT B"/>
    <property type="match status" value="1"/>
</dbReference>
<dbReference type="InterPro" id="IPR004327">
    <property type="entry name" value="Phstyr_phstse_ac"/>
</dbReference>
<accession>A0A1Y2LUE6</accession>
<dbReference type="GO" id="GO:0003755">
    <property type="term" value="F:peptidyl-prolyl cis-trans isomerase activity"/>
    <property type="evidence" value="ECO:0007669"/>
    <property type="project" value="UniProtKB-KW"/>
</dbReference>
<dbReference type="Gene3D" id="1.20.120.1150">
    <property type="match status" value="1"/>
</dbReference>
<dbReference type="Pfam" id="PF03095">
    <property type="entry name" value="PTPA"/>
    <property type="match status" value="1"/>
</dbReference>
<dbReference type="GO" id="GO:0005634">
    <property type="term" value="C:nucleus"/>
    <property type="evidence" value="ECO:0007669"/>
    <property type="project" value="UniProtKB-SubCell"/>
</dbReference>
<name>A0A1Y2LUE6_EPING</name>
<dbReference type="GO" id="GO:0007052">
    <property type="term" value="P:mitotic spindle organization"/>
    <property type="evidence" value="ECO:0007669"/>
    <property type="project" value="TreeGrafter"/>
</dbReference>
<evidence type="ECO:0000256" key="9">
    <source>
        <dbReference type="ARBA" id="ARBA00025287"/>
    </source>
</evidence>
<evidence type="ECO:0000256" key="1">
    <source>
        <dbReference type="ARBA" id="ARBA00000971"/>
    </source>
</evidence>
<feature type="compositionally biased region" description="Polar residues" evidence="11">
    <location>
        <begin position="454"/>
        <end position="466"/>
    </location>
</feature>
<dbReference type="FunCoup" id="A0A1Y2LUE6">
    <property type="interactions" value="88"/>
</dbReference>
<dbReference type="Proteomes" id="UP000193240">
    <property type="component" value="Unassembled WGS sequence"/>
</dbReference>
<proteinExistence type="inferred from homology"/>
<dbReference type="CDD" id="cd04087">
    <property type="entry name" value="PTPA"/>
    <property type="match status" value="1"/>
</dbReference>
<evidence type="ECO:0000256" key="2">
    <source>
        <dbReference type="ARBA" id="ARBA00004123"/>
    </source>
</evidence>
<dbReference type="FunFam" id="1.20.120.1150:FF:000003">
    <property type="entry name" value="Serine/threonine-protein phosphatase 2A activator"/>
    <property type="match status" value="1"/>
</dbReference>
<dbReference type="InterPro" id="IPR037218">
    <property type="entry name" value="PTPA_sf"/>
</dbReference>
<dbReference type="InParanoid" id="A0A1Y2LUE6"/>
<feature type="region of interest" description="Disordered" evidence="11">
    <location>
        <begin position="376"/>
        <end position="519"/>
    </location>
</feature>
<dbReference type="GO" id="GO:0000159">
    <property type="term" value="C:protein phosphatase type 2A complex"/>
    <property type="evidence" value="ECO:0007669"/>
    <property type="project" value="TreeGrafter"/>
</dbReference>
<evidence type="ECO:0000313" key="13">
    <source>
        <dbReference type="Proteomes" id="UP000193240"/>
    </source>
</evidence>
<evidence type="ECO:0000256" key="4">
    <source>
        <dbReference type="ARBA" id="ARBA00011019"/>
    </source>
</evidence>
<evidence type="ECO:0000256" key="7">
    <source>
        <dbReference type="ARBA" id="ARBA00023235"/>
    </source>
</evidence>
<protein>
    <recommendedName>
        <fullName evidence="10">Serine/threonine-protein phosphatase 2A activator</fullName>
        <ecNumber evidence="10">5.2.1.8</ecNumber>
    </recommendedName>
    <alternativeName>
        <fullName evidence="10">Phosphotyrosyl phosphatase activator</fullName>
    </alternativeName>
</protein>
<dbReference type="OMA" id="IHESQDV"/>
<comment type="function">
    <text evidence="9">PPIases accelerate the folding of proteins. It catalyzes the cis-trans isomerization of proline imidic peptide bonds in oligopeptides. Acts as a regulatory subunit for PP2A-like phosphatases modulating their activity or substrate specificity, probably by inducing a conformational change in the catalytic subunit, a direct target of the PPIase. Can reactivate inactive phosphatase PP2A-phosphatase methylesterase complexes (PP2Ai) in presence of ATP and Mg(2+) by dissociating the inactive form from the complex.</text>
</comment>
<dbReference type="GO" id="GO:0008160">
    <property type="term" value="F:protein tyrosine phosphatase activator activity"/>
    <property type="evidence" value="ECO:0007669"/>
    <property type="project" value="TreeGrafter"/>
</dbReference>
<dbReference type="SUPFAM" id="SSF140984">
    <property type="entry name" value="PTPA-like"/>
    <property type="match status" value="1"/>
</dbReference>
<dbReference type="GO" id="GO:0005737">
    <property type="term" value="C:cytoplasm"/>
    <property type="evidence" value="ECO:0007669"/>
    <property type="project" value="UniProtKB-SubCell"/>
</dbReference>
<comment type="subcellular location">
    <subcellularLocation>
        <location evidence="3 10">Cytoplasm</location>
    </subcellularLocation>
    <subcellularLocation>
        <location evidence="2">Nucleus</location>
    </subcellularLocation>
</comment>